<reference evidence="6 7" key="1">
    <citation type="journal article" date="2018" name="Environ. Microbiol.">
        <title>Isolation and genomic characterization of Novimethylophilus kurashikiensis gen. nov. sp. nov., a new lanthanide-dependent methylotrophic species of Methylophilaceae.</title>
        <authorList>
            <person name="Lv H."/>
            <person name="Sahin N."/>
            <person name="Tani A."/>
        </authorList>
    </citation>
    <scope>NUCLEOTIDE SEQUENCE [LARGE SCALE GENOMIC DNA]</scope>
    <source>
        <strain evidence="6 7">La2-4</strain>
    </source>
</reference>
<feature type="domain" description="Major facilitator superfamily (MFS) profile" evidence="5">
    <location>
        <begin position="1"/>
        <end position="441"/>
    </location>
</feature>
<dbReference type="PANTHER" id="PTHR11360">
    <property type="entry name" value="MONOCARBOXYLATE TRANSPORTER"/>
    <property type="match status" value="1"/>
</dbReference>
<keyword evidence="2 4" id="KW-1133">Transmembrane helix</keyword>
<feature type="transmembrane region" description="Helical" evidence="4">
    <location>
        <begin position="341"/>
        <end position="366"/>
    </location>
</feature>
<feature type="transmembrane region" description="Helical" evidence="4">
    <location>
        <begin position="193"/>
        <end position="211"/>
    </location>
</feature>
<dbReference type="InterPro" id="IPR050327">
    <property type="entry name" value="Proton-linked_MCT"/>
</dbReference>
<dbReference type="OrthoDB" id="9793415at2"/>
<dbReference type="CDD" id="cd17353">
    <property type="entry name" value="MFS_OFA_like"/>
    <property type="match status" value="1"/>
</dbReference>
<dbReference type="Proteomes" id="UP000245081">
    <property type="component" value="Unassembled WGS sequence"/>
</dbReference>
<dbReference type="PANTHER" id="PTHR11360:SF317">
    <property type="entry name" value="MAJOR FACILITATOR SUPERFAMILY (MFS) PROFILE DOMAIN-CONTAINING PROTEIN-RELATED"/>
    <property type="match status" value="1"/>
</dbReference>
<evidence type="ECO:0000256" key="3">
    <source>
        <dbReference type="ARBA" id="ARBA00023136"/>
    </source>
</evidence>
<dbReference type="InterPro" id="IPR036259">
    <property type="entry name" value="MFS_trans_sf"/>
</dbReference>
<evidence type="ECO:0000313" key="7">
    <source>
        <dbReference type="Proteomes" id="UP000245081"/>
    </source>
</evidence>
<feature type="transmembrane region" description="Helical" evidence="4">
    <location>
        <begin position="286"/>
        <end position="305"/>
    </location>
</feature>
<accession>A0A2R5FBT4</accession>
<comment type="caution">
    <text evidence="6">The sequence shown here is derived from an EMBL/GenBank/DDBJ whole genome shotgun (WGS) entry which is preliminary data.</text>
</comment>
<gene>
    <name evidence="6" type="ORF">NMK_1711</name>
</gene>
<keyword evidence="3 4" id="KW-0472">Membrane</keyword>
<dbReference type="InterPro" id="IPR011701">
    <property type="entry name" value="MFS"/>
</dbReference>
<feature type="transmembrane region" description="Helical" evidence="4">
    <location>
        <begin position="417"/>
        <end position="436"/>
    </location>
</feature>
<dbReference type="SUPFAM" id="SSF103473">
    <property type="entry name" value="MFS general substrate transporter"/>
    <property type="match status" value="1"/>
</dbReference>
<evidence type="ECO:0000259" key="5">
    <source>
        <dbReference type="PROSITE" id="PS50850"/>
    </source>
</evidence>
<proteinExistence type="predicted"/>
<feature type="transmembrane region" description="Helical" evidence="4">
    <location>
        <begin position="317"/>
        <end position="335"/>
    </location>
</feature>
<dbReference type="GO" id="GO:0022857">
    <property type="term" value="F:transmembrane transporter activity"/>
    <property type="evidence" value="ECO:0007669"/>
    <property type="project" value="InterPro"/>
</dbReference>
<dbReference type="Gene3D" id="1.20.1250.20">
    <property type="entry name" value="MFS general substrate transporter like domains"/>
    <property type="match status" value="2"/>
</dbReference>
<feature type="transmembrane region" description="Helical" evidence="4">
    <location>
        <begin position="94"/>
        <end position="113"/>
    </location>
</feature>
<evidence type="ECO:0000256" key="2">
    <source>
        <dbReference type="ARBA" id="ARBA00022989"/>
    </source>
</evidence>
<keyword evidence="1 4" id="KW-0812">Transmembrane</keyword>
<evidence type="ECO:0000256" key="1">
    <source>
        <dbReference type="ARBA" id="ARBA00022692"/>
    </source>
</evidence>
<feature type="transmembrane region" description="Helical" evidence="4">
    <location>
        <begin position="159"/>
        <end position="181"/>
    </location>
</feature>
<dbReference type="RefSeq" id="WP_109015344.1">
    <property type="nucleotide sequence ID" value="NZ_BDOQ01000006.1"/>
</dbReference>
<feature type="transmembrane region" description="Helical" evidence="4">
    <location>
        <begin position="119"/>
        <end position="138"/>
    </location>
</feature>
<dbReference type="Pfam" id="PF07690">
    <property type="entry name" value="MFS_1"/>
    <property type="match status" value="1"/>
</dbReference>
<keyword evidence="7" id="KW-1185">Reference proteome</keyword>
<dbReference type="AlphaFoldDB" id="A0A2R5FBT4"/>
<protein>
    <submittedName>
        <fullName evidence="6">MFS transporter</fullName>
    </submittedName>
</protein>
<sequence>MSGFFSKERITASHGYNRWLIPPAALAVHLCIGQAYAFSVFNEPLTRILGVKESLPEDWKLTTIGWIYSLAIVFLGLSAAFGGKWLEKVGPRRTMFTAACCFGGGFILSAIGIKLHQIWLLYLGYGVIGGCGLGLGYVSPVSTLIKWFPDRRGMATGMAIMGFGGGAMVGAPLSVMLMKHFHSDTSTGVMETFAVMGVLYFTSMVIGSLAIRIPPPDWKPAGWTPPTEEKKMVTKRHVHIDQALKTPQFYLLWLILCLNVTAGIGILGQASVMIQEMFKGRITPEAAAGFVGLLSLFNMGGRFVWSSASDFFGRKNTYFLFFALGTFLYSMLPNFSSEGNILLFIAAAAVILSMYGGGFSTIPAYLADIFGTKYVGGIHGRLLTAWSTAGVLGPVLVNYIREYQVAHGVAKADAYTTTLYIMACLLATGFVCNLLMREVHEKHYMRHDQVDDDSLNG</sequence>
<dbReference type="InterPro" id="IPR020846">
    <property type="entry name" value="MFS_dom"/>
</dbReference>
<evidence type="ECO:0000313" key="6">
    <source>
        <dbReference type="EMBL" id="GBG14151.1"/>
    </source>
</evidence>
<feature type="transmembrane region" description="Helical" evidence="4">
    <location>
        <begin position="20"/>
        <end position="41"/>
    </location>
</feature>
<organism evidence="6 7">
    <name type="scientific">Novimethylophilus kurashikiensis</name>
    <dbReference type="NCBI Taxonomy" id="1825523"/>
    <lineage>
        <taxon>Bacteria</taxon>
        <taxon>Pseudomonadati</taxon>
        <taxon>Pseudomonadota</taxon>
        <taxon>Betaproteobacteria</taxon>
        <taxon>Nitrosomonadales</taxon>
        <taxon>Methylophilaceae</taxon>
        <taxon>Novimethylophilus</taxon>
    </lineage>
</organism>
<feature type="transmembrane region" description="Helical" evidence="4">
    <location>
        <begin position="61"/>
        <end position="82"/>
    </location>
</feature>
<name>A0A2R5FBT4_9PROT</name>
<dbReference type="PROSITE" id="PS50850">
    <property type="entry name" value="MFS"/>
    <property type="match status" value="1"/>
</dbReference>
<evidence type="ECO:0000256" key="4">
    <source>
        <dbReference type="SAM" id="Phobius"/>
    </source>
</evidence>
<dbReference type="EMBL" id="BDOQ01000006">
    <property type="protein sequence ID" value="GBG14151.1"/>
    <property type="molecule type" value="Genomic_DNA"/>
</dbReference>
<feature type="transmembrane region" description="Helical" evidence="4">
    <location>
        <begin position="378"/>
        <end position="397"/>
    </location>
</feature>
<feature type="transmembrane region" description="Helical" evidence="4">
    <location>
        <begin position="249"/>
        <end position="274"/>
    </location>
</feature>